<dbReference type="InterPro" id="IPR029787">
    <property type="entry name" value="Nucleotide_cyclase"/>
</dbReference>
<keyword evidence="2" id="KW-0472">Membrane</keyword>
<dbReference type="FunCoup" id="C7R673">
    <property type="interactions" value="100"/>
</dbReference>
<evidence type="ECO:0000313" key="4">
    <source>
        <dbReference type="EMBL" id="ACV25504.1"/>
    </source>
</evidence>
<dbReference type="InterPro" id="IPR000160">
    <property type="entry name" value="GGDEF_dom"/>
</dbReference>
<dbReference type="KEGG" id="kko:Kkor_0082"/>
<evidence type="ECO:0000259" key="3">
    <source>
        <dbReference type="PROSITE" id="PS50887"/>
    </source>
</evidence>
<dbReference type="EMBL" id="CP001707">
    <property type="protein sequence ID" value="ACV25504.1"/>
    <property type="molecule type" value="Genomic_DNA"/>
</dbReference>
<dbReference type="PANTHER" id="PTHR46663:SF2">
    <property type="entry name" value="GGDEF DOMAIN-CONTAINING PROTEIN"/>
    <property type="match status" value="1"/>
</dbReference>
<dbReference type="SMART" id="SM00267">
    <property type="entry name" value="GGDEF"/>
    <property type="match status" value="1"/>
</dbReference>
<dbReference type="PROSITE" id="PS50887">
    <property type="entry name" value="GGDEF"/>
    <property type="match status" value="1"/>
</dbReference>
<dbReference type="InParanoid" id="C7R673"/>
<comment type="cofactor">
    <cofactor evidence="1">
        <name>Mg(2+)</name>
        <dbReference type="ChEBI" id="CHEBI:18420"/>
    </cofactor>
</comment>
<dbReference type="STRING" id="523791.Kkor_0082"/>
<dbReference type="FunFam" id="3.30.70.270:FF:000001">
    <property type="entry name" value="Diguanylate cyclase domain protein"/>
    <property type="match status" value="1"/>
</dbReference>
<reference evidence="4 5" key="1">
    <citation type="journal article" date="2009" name="Stand. Genomic Sci.">
        <title>Complete genome sequence of Kangiella koreensis type strain (SW-125).</title>
        <authorList>
            <person name="Han C."/>
            <person name="Sikorski J."/>
            <person name="Lapidus A."/>
            <person name="Nolan M."/>
            <person name="Glavina Del Rio T."/>
            <person name="Tice H."/>
            <person name="Cheng J.F."/>
            <person name="Lucas S."/>
            <person name="Chen F."/>
            <person name="Copeland A."/>
            <person name="Ivanova N."/>
            <person name="Mavromatis K."/>
            <person name="Ovchinnikova G."/>
            <person name="Pati A."/>
            <person name="Bruce D."/>
            <person name="Goodwin L."/>
            <person name="Pitluck S."/>
            <person name="Chen A."/>
            <person name="Palaniappan K."/>
            <person name="Land M."/>
            <person name="Hauser L."/>
            <person name="Chang Y.J."/>
            <person name="Jeffries C.D."/>
            <person name="Chain P."/>
            <person name="Saunders E."/>
            <person name="Brettin T."/>
            <person name="Goker M."/>
            <person name="Tindall B.J."/>
            <person name="Bristow J."/>
            <person name="Eisen J.A."/>
            <person name="Markowitz V."/>
            <person name="Hugenholtz P."/>
            <person name="Kyrpides N.C."/>
            <person name="Klenk H.P."/>
            <person name="Detter J.C."/>
        </authorList>
    </citation>
    <scope>NUCLEOTIDE SEQUENCE [LARGE SCALE GENOMIC DNA]</scope>
    <source>
        <strain evidence="5">DSM 16069 / KCTC 12182 / SW-125</strain>
    </source>
</reference>
<dbReference type="GO" id="GO:0003824">
    <property type="term" value="F:catalytic activity"/>
    <property type="evidence" value="ECO:0007669"/>
    <property type="project" value="UniProtKB-ARBA"/>
</dbReference>
<dbReference type="InterPro" id="IPR052163">
    <property type="entry name" value="DGC-Regulatory_Protein"/>
</dbReference>
<dbReference type="PANTHER" id="PTHR46663">
    <property type="entry name" value="DIGUANYLATE CYCLASE DGCT-RELATED"/>
    <property type="match status" value="1"/>
</dbReference>
<accession>C7R673</accession>
<dbReference type="InterPro" id="IPR043128">
    <property type="entry name" value="Rev_trsase/Diguanyl_cyclase"/>
</dbReference>
<keyword evidence="5" id="KW-1185">Reference proteome</keyword>
<proteinExistence type="predicted"/>
<dbReference type="AlphaFoldDB" id="C7R673"/>
<dbReference type="CDD" id="cd01949">
    <property type="entry name" value="GGDEF"/>
    <property type="match status" value="1"/>
</dbReference>
<name>C7R673_KANKD</name>
<dbReference type="HOGENOM" id="CLU_000445_11_16_6"/>
<dbReference type="Gene3D" id="3.30.70.270">
    <property type="match status" value="1"/>
</dbReference>
<evidence type="ECO:0000256" key="1">
    <source>
        <dbReference type="ARBA" id="ARBA00001946"/>
    </source>
</evidence>
<dbReference type="SUPFAM" id="SSF55073">
    <property type="entry name" value="Nucleotide cyclase"/>
    <property type="match status" value="1"/>
</dbReference>
<sequence>MTVKSLTIKQVLLRIVIIIASVEALIMVCFAVIPNKLNVYSLTSIDVTALAFISTPLIYFWIIRPFVVARDNAITQLENMANTDPLTKLANRRLFLRHLERDIAGNIRHKHYGGLLLIDLDGFKLINDHSGHDAGDAVLVEVAKRFQSLTRSEDIVARLGGDEFILLLNRLDEDERIAKEKVFHVAEKLIATVNKPVKFNGEMLQVSASIGIRLLGFETLNGESAIREADIAMYEAKERGKGCAVFYDK</sequence>
<feature type="transmembrane region" description="Helical" evidence="2">
    <location>
        <begin position="12"/>
        <end position="33"/>
    </location>
</feature>
<dbReference type="NCBIfam" id="TIGR00254">
    <property type="entry name" value="GGDEF"/>
    <property type="match status" value="1"/>
</dbReference>
<dbReference type="Pfam" id="PF00990">
    <property type="entry name" value="GGDEF"/>
    <property type="match status" value="1"/>
</dbReference>
<evidence type="ECO:0000256" key="2">
    <source>
        <dbReference type="SAM" id="Phobius"/>
    </source>
</evidence>
<gene>
    <name evidence="4" type="ordered locus">Kkor_0082</name>
</gene>
<dbReference type="RefSeq" id="WP_012800019.1">
    <property type="nucleotide sequence ID" value="NC_013166.1"/>
</dbReference>
<evidence type="ECO:0000313" key="5">
    <source>
        <dbReference type="Proteomes" id="UP000001231"/>
    </source>
</evidence>
<keyword evidence="2" id="KW-0812">Transmembrane</keyword>
<dbReference type="eggNOG" id="COG2199">
    <property type="taxonomic scope" value="Bacteria"/>
</dbReference>
<organism evidence="4 5">
    <name type="scientific">Kangiella koreensis (strain DSM 16069 / JCM 12317 / KCTC 12182 / SW-125)</name>
    <dbReference type="NCBI Taxonomy" id="523791"/>
    <lineage>
        <taxon>Bacteria</taxon>
        <taxon>Pseudomonadati</taxon>
        <taxon>Pseudomonadota</taxon>
        <taxon>Gammaproteobacteria</taxon>
        <taxon>Kangiellales</taxon>
        <taxon>Kangiellaceae</taxon>
        <taxon>Kangiella</taxon>
    </lineage>
</organism>
<keyword evidence="2" id="KW-1133">Transmembrane helix</keyword>
<protein>
    <submittedName>
        <fullName evidence="4">Diguanylate cyclase</fullName>
    </submittedName>
</protein>
<feature type="transmembrane region" description="Helical" evidence="2">
    <location>
        <begin position="39"/>
        <end position="62"/>
    </location>
</feature>
<feature type="domain" description="GGDEF" evidence="3">
    <location>
        <begin position="111"/>
        <end position="249"/>
    </location>
</feature>
<dbReference type="Proteomes" id="UP000001231">
    <property type="component" value="Chromosome"/>
</dbReference>